<evidence type="ECO:0000313" key="3">
    <source>
        <dbReference type="EMBL" id="SBN39011.1"/>
    </source>
</evidence>
<evidence type="ECO:0000259" key="2">
    <source>
        <dbReference type="Pfam" id="PF13462"/>
    </source>
</evidence>
<dbReference type="RefSeq" id="WP_036939431.1">
    <property type="nucleotide sequence ID" value="NZ_JASFBL010000001.1"/>
</dbReference>
<keyword evidence="1" id="KW-0472">Membrane</keyword>
<sequence>MASSNAAKSASRREQLRAAREREAAAARRKRITVVAVAVVVAAVLVAVIAMAAGGVFGKRSGGSGATSTVVSVRPPHASPGDKGVFSADNVNDSAPVLTVIDDFQCPICHTYETVFGPVFESLAKKGEIRLEYRTRYFLDINLKNDSSVRAARAAAIADTFGKYQEYHDTVFSNQPAKEGTGYTDDQLRNAFPQAAGITGDDLAKFQSSYDKGEMNAFVDAVDRQAQADGYNGTPTFLANDRKIDMPRKTNPTEDDIMKLVRGV</sequence>
<keyword evidence="1" id="KW-0812">Transmembrane</keyword>
<dbReference type="Pfam" id="PF13462">
    <property type="entry name" value="Thioredoxin_4"/>
    <property type="match status" value="1"/>
</dbReference>
<gene>
    <name evidence="3" type="ORF">PFR_JS10_1368</name>
</gene>
<protein>
    <submittedName>
        <fullName evidence="3">DSBA-like thioredoxin domain protein</fullName>
    </submittedName>
</protein>
<dbReference type="EMBL" id="LT576035">
    <property type="protein sequence ID" value="SBN39011.1"/>
    <property type="molecule type" value="Genomic_DNA"/>
</dbReference>
<name>A0A2C7YLP6_9ACTN</name>
<reference evidence="3" key="1">
    <citation type="submission" date="2016-05" db="EMBL/GenBank/DDBJ databases">
        <authorList>
            <person name="Lavstsen T."/>
            <person name="Jespersen J.S."/>
        </authorList>
    </citation>
    <scope>NUCLEOTIDE SEQUENCE</scope>
    <source>
        <strain evidence="3">PFRJS10</strain>
    </source>
</reference>
<feature type="domain" description="Thioredoxin-like fold" evidence="2">
    <location>
        <begin position="94"/>
        <end position="249"/>
    </location>
</feature>
<keyword evidence="1" id="KW-1133">Transmembrane helix</keyword>
<accession>A0A2C7YLP6</accession>
<organism evidence="3">
    <name type="scientific">Propionibacterium freudenreichii</name>
    <dbReference type="NCBI Taxonomy" id="1744"/>
    <lineage>
        <taxon>Bacteria</taxon>
        <taxon>Bacillati</taxon>
        <taxon>Actinomycetota</taxon>
        <taxon>Actinomycetes</taxon>
        <taxon>Propionibacteriales</taxon>
        <taxon>Propionibacteriaceae</taxon>
        <taxon>Propionibacterium</taxon>
    </lineage>
</organism>
<dbReference type="SUPFAM" id="SSF52833">
    <property type="entry name" value="Thioredoxin-like"/>
    <property type="match status" value="1"/>
</dbReference>
<dbReference type="Gene3D" id="3.40.30.10">
    <property type="entry name" value="Glutaredoxin"/>
    <property type="match status" value="1"/>
</dbReference>
<evidence type="ECO:0000256" key="1">
    <source>
        <dbReference type="SAM" id="Phobius"/>
    </source>
</evidence>
<dbReference type="AlphaFoldDB" id="A0A2C7YLP6"/>
<dbReference type="InterPro" id="IPR012336">
    <property type="entry name" value="Thioredoxin-like_fold"/>
</dbReference>
<dbReference type="InterPro" id="IPR036249">
    <property type="entry name" value="Thioredoxin-like_sf"/>
</dbReference>
<feature type="transmembrane region" description="Helical" evidence="1">
    <location>
        <begin position="32"/>
        <end position="57"/>
    </location>
</feature>
<proteinExistence type="predicted"/>